<dbReference type="EMBL" id="VTOW01000001">
    <property type="protein sequence ID" value="NKE70206.1"/>
    <property type="molecule type" value="Genomic_DNA"/>
</dbReference>
<gene>
    <name evidence="1" type="ORF">MNODULE_05540</name>
</gene>
<keyword evidence="2" id="KW-1185">Reference proteome</keyword>
<evidence type="ECO:0000313" key="2">
    <source>
        <dbReference type="Proteomes" id="UP000534783"/>
    </source>
</evidence>
<dbReference type="RefSeq" id="WP_168058471.1">
    <property type="nucleotide sequence ID" value="NZ_VTOW01000001.1"/>
</dbReference>
<proteinExistence type="predicted"/>
<dbReference type="Proteomes" id="UP000534783">
    <property type="component" value="Unassembled WGS sequence"/>
</dbReference>
<dbReference type="AlphaFoldDB" id="A0A7X6IA75"/>
<comment type="caution">
    <text evidence="1">The sequence shown here is derived from an EMBL/GenBank/DDBJ whole genome shotgun (WGS) entry which is preliminary data.</text>
</comment>
<sequence length="68" mass="7684">MADDILEIEILEDGTIKTVSGKIGVSNHKAADEFFRFIAQHSGGKIEALRRRGEVHIHRQRADQKQKS</sequence>
<protein>
    <submittedName>
        <fullName evidence="1">Uncharacterized protein</fullName>
    </submittedName>
</protein>
<accession>A0A7X6IA75</accession>
<evidence type="ECO:0000313" key="1">
    <source>
        <dbReference type="EMBL" id="NKE70206.1"/>
    </source>
</evidence>
<reference evidence="1 2" key="1">
    <citation type="journal article" date="2020" name="Nature">
        <title>Bacterial chemolithoautotrophy via manganese oxidation.</title>
        <authorList>
            <person name="Yu H."/>
            <person name="Leadbetter J.R."/>
        </authorList>
    </citation>
    <scope>NUCLEOTIDE SEQUENCE [LARGE SCALE GENOMIC DNA]</scope>
    <source>
        <strain evidence="1 2">Mn-1</strain>
    </source>
</reference>
<name>A0A7X6IA75_9BACT</name>
<organism evidence="1 2">
    <name type="scientific">Candidatus Manganitrophus noduliformans</name>
    <dbReference type="NCBI Taxonomy" id="2606439"/>
    <lineage>
        <taxon>Bacteria</taxon>
        <taxon>Pseudomonadati</taxon>
        <taxon>Nitrospirota</taxon>
        <taxon>Nitrospiria</taxon>
        <taxon>Candidatus Troglogloeales</taxon>
        <taxon>Candidatus Manganitrophaceae</taxon>
        <taxon>Candidatus Manganitrophus</taxon>
    </lineage>
</organism>